<dbReference type="Pfam" id="PF25023">
    <property type="entry name" value="TEN_YD-shell"/>
    <property type="match status" value="1"/>
</dbReference>
<dbReference type="InterPro" id="IPR006530">
    <property type="entry name" value="YD"/>
</dbReference>
<protein>
    <submittedName>
        <fullName evidence="6">DUF6531 domain-containing protein</fullName>
    </submittedName>
</protein>
<dbReference type="InterPro" id="IPR031325">
    <property type="entry name" value="RHS_repeat"/>
</dbReference>
<feature type="compositionally biased region" description="Polar residues" evidence="2">
    <location>
        <begin position="501"/>
        <end position="511"/>
    </location>
</feature>
<accession>A0ABU7MV72</accession>
<reference evidence="6 7" key="1">
    <citation type="submission" date="2024-01" db="EMBL/GenBank/DDBJ databases">
        <title>Draft genome sequence of Gordonia sp. PKS22-38.</title>
        <authorList>
            <person name="Suphannarot A."/>
            <person name="Mingma R."/>
        </authorList>
    </citation>
    <scope>NUCLEOTIDE SEQUENCE [LARGE SCALE GENOMIC DNA]</scope>
    <source>
        <strain evidence="6 7">PKS22-38</strain>
    </source>
</reference>
<feature type="region of interest" description="Disordered" evidence="2">
    <location>
        <begin position="374"/>
        <end position="557"/>
    </location>
</feature>
<dbReference type="Pfam" id="PF20148">
    <property type="entry name" value="DUF6531"/>
    <property type="match status" value="1"/>
</dbReference>
<feature type="domain" description="DUF6531" evidence="3">
    <location>
        <begin position="556"/>
        <end position="628"/>
    </location>
</feature>
<gene>
    <name evidence="6" type="ORF">V1Y59_14160</name>
</gene>
<sequence>MGLLDGITDGLNQIGDAAEDVIESGVEHAGQAIDAGLDAAAGVARHLGADGVAESLDDAGDRVASATGGAVDERELGETEDKRELVRGDPGKINETASTLDDMGADIGSTGSALRQVDASGWTGDGADAFNAVFDQQPALWNEASTAMAATSAQLSGWASTVEWAQSEAAEAIAKWREAENDERAKKAEYNALSGDEQAATPLVDTWTAKYDEARRILTRARTERDSIAGEIAGSIDAQTAMAPTEPPFLNRMGANAIDAKDAADHARLSFTTGLATSLTGIVQFGRKINPTDPYNMSHPAEYLKGTSDLVTGMVVAAADPGAAVDTFLSEARKNPFETMGSLTGDAILTAATGGGGAAVALGKNGARVSGLGREALDSARGAERATDPPRGDSRASGRSAEGRGATPRDDAAPESRPTTAGDDPPHAAGEAQPGKEPSQPTVHAQERDEPATSGSNDTESRPETAATTSDSAEPGTPTDPSTSGSSDWADPADGGEASGDASSDATTPHADSSRDVEESGPTVTQQAADDQGAGRAVEESGGANDQSAQDVTVGGDPVDLATGEFLLPEADLELPGVLPLTIGRRHRSGYRFGRWFGPSWSTTFDMRVVVEQAGVTMLAEDGVMLTYPHPGVDVPVLPRDSRQRWTMSRTDRGGYRVHDPDRRLTWHFAPKPELAGLDTALGNLAISAITDRHHNRIRFHYDSEGAPAEISHSAGYRVAVDTRDGRIRSVAVVAPGREAPTVVREFDYTAGHLTTVTKPSGGVTTYRYDEHGRMVSWHDANGNQMANTYDSDGRVIAQDGTDGIMSTGLDYVTTGDGSGSVTVLTDSVGTRTGYGFDQDLRLRDVQLPSGARTHTDFNQRRDPLRVTSPDGAVTRYLYTPDGDVAELTRPDGATVRIEYTAPGRPSAIHNVDGSVTRHEWDDQGNLVAVTGPRGARTEYGYRGDGALETIGHATGGQTQIRCDAAGLPIQVVDPAGAVTFVDRDPFGRPTAVTDPLGKTTSYEWSGDGKLLRRGNPDATHDSWDYDGEGNLLRHTGPGGEITAYTYGAFDLLATRTDPDGSVTSYTWDTERRLTGVTNPLGQSWTYEYDTDGRLAAEIDFNGALTSYTHDVAGRVATVTPATGSTRRLRYDVLGQLIETRADTGEFRTYAYDLGGRRTTAISGVHDAVTHTVRFDTTTTGLLVGESIDDWSVLRFSHDAVGRRVSRSSSSGGLTTWQWNPTGDVSMMQVDGHPMGFEHDVRGALTNWRVGELAVSRAYDGVGRLTEQQALAHPVRLLDLGLGGADRPDPKVIRADEYAYRPDGFLSGQQTSTPSGSRVRTYDLDESGRVTHVMDDDTTAERYSYDALSNVVGEHVGLDDGAATDRREFRGNLLVADGRTRFSYDAAGRLVRKTVRRLSRPADVWHYGYDAFDQLTSVTTPDGTRWRYTYDALGRRITKARLNSAGEAEETTRFVWDGHTVVEQQSLAETVRWSYRPGTHTPLTQTRVRGEVDDQDAVDAEFFAIVTDLVGTPTELVEPDSGDVVGHASSTLWGSTTWSGADTPIRFPGQYFDAETGWHYNLHRYYSPETARYVTQDPLGLVPSPNPMAYPFNPTAWVDPLGLVPEGCEPSGAPVQETETRAPRPVGPVDALDRWNDFLGPGEHSNLHPRTGVPDFDRIVSEDGQRSIRFGPHEMNSRPTKFHYHEEQWTYSPQQGVWILDNTMVRVPFPKESW</sequence>
<evidence type="ECO:0000313" key="6">
    <source>
        <dbReference type="EMBL" id="MEE4024225.1"/>
    </source>
</evidence>
<proteinExistence type="predicted"/>
<dbReference type="Pfam" id="PF05593">
    <property type="entry name" value="RHS_repeat"/>
    <property type="match status" value="6"/>
</dbReference>
<evidence type="ECO:0000259" key="4">
    <source>
        <dbReference type="Pfam" id="PF21725"/>
    </source>
</evidence>
<evidence type="ECO:0000259" key="3">
    <source>
        <dbReference type="Pfam" id="PF20148"/>
    </source>
</evidence>
<evidence type="ECO:0000313" key="7">
    <source>
        <dbReference type="Proteomes" id="UP001335729"/>
    </source>
</evidence>
<dbReference type="Pfam" id="PF21725">
    <property type="entry name" value="T7SS_signal"/>
    <property type="match status" value="1"/>
</dbReference>
<evidence type="ECO:0000256" key="2">
    <source>
        <dbReference type="SAM" id="MobiDB-lite"/>
    </source>
</evidence>
<name>A0ABU7MV72_9ACTN</name>
<dbReference type="Gene3D" id="2.180.10.10">
    <property type="entry name" value="RHS repeat-associated core"/>
    <property type="match status" value="3"/>
</dbReference>
<feature type="domain" description="Putative T7SS secretion signal" evidence="4">
    <location>
        <begin position="19"/>
        <end position="247"/>
    </location>
</feature>
<dbReference type="InterPro" id="IPR056823">
    <property type="entry name" value="TEN-like_YD-shell"/>
</dbReference>
<feature type="compositionally biased region" description="Basic and acidic residues" evidence="2">
    <location>
        <begin position="375"/>
        <end position="396"/>
    </location>
</feature>
<feature type="domain" description="Teneurin-like YD-shell" evidence="5">
    <location>
        <begin position="1313"/>
        <end position="1577"/>
    </location>
</feature>
<feature type="compositionally biased region" description="Low complexity" evidence="2">
    <location>
        <begin position="526"/>
        <end position="535"/>
    </location>
</feature>
<dbReference type="EMBL" id="JAZDUE010000011">
    <property type="protein sequence ID" value="MEE4024225.1"/>
    <property type="molecule type" value="Genomic_DNA"/>
</dbReference>
<dbReference type="NCBIfam" id="TIGR01643">
    <property type="entry name" value="YD_repeat_2x"/>
    <property type="match status" value="7"/>
</dbReference>
<dbReference type="InterPro" id="IPR022385">
    <property type="entry name" value="Rhs_assc_core"/>
</dbReference>
<evidence type="ECO:0000259" key="5">
    <source>
        <dbReference type="Pfam" id="PF25023"/>
    </source>
</evidence>
<dbReference type="InterPro" id="IPR049082">
    <property type="entry name" value="T7SS_signal"/>
</dbReference>
<keyword evidence="7" id="KW-1185">Reference proteome</keyword>
<dbReference type="PANTHER" id="PTHR32305:SF15">
    <property type="entry name" value="PROTEIN RHSA-RELATED"/>
    <property type="match status" value="1"/>
</dbReference>
<evidence type="ECO:0000256" key="1">
    <source>
        <dbReference type="ARBA" id="ARBA00022737"/>
    </source>
</evidence>
<organism evidence="6 7">
    <name type="scientific">Gordonia prachuapensis</name>
    <dbReference type="NCBI Taxonomy" id="3115651"/>
    <lineage>
        <taxon>Bacteria</taxon>
        <taxon>Bacillati</taxon>
        <taxon>Actinomycetota</taxon>
        <taxon>Actinomycetes</taxon>
        <taxon>Mycobacteriales</taxon>
        <taxon>Gordoniaceae</taxon>
        <taxon>Gordonia</taxon>
    </lineage>
</organism>
<feature type="compositionally biased region" description="Low complexity" evidence="2">
    <location>
        <begin position="475"/>
        <end position="488"/>
    </location>
</feature>
<dbReference type="RefSeq" id="WP_330505608.1">
    <property type="nucleotide sequence ID" value="NZ_JAZDUE010000011.1"/>
</dbReference>
<dbReference type="PANTHER" id="PTHR32305">
    <property type="match status" value="1"/>
</dbReference>
<dbReference type="SUPFAM" id="SSF82171">
    <property type="entry name" value="DPP6 N-terminal domain-like"/>
    <property type="match status" value="1"/>
</dbReference>
<dbReference type="Proteomes" id="UP001335729">
    <property type="component" value="Unassembled WGS sequence"/>
</dbReference>
<dbReference type="InterPro" id="IPR050708">
    <property type="entry name" value="T6SS_VgrG/RHS"/>
</dbReference>
<dbReference type="InterPro" id="IPR045351">
    <property type="entry name" value="DUF6531"/>
</dbReference>
<comment type="caution">
    <text evidence="6">The sequence shown here is derived from an EMBL/GenBank/DDBJ whole genome shotgun (WGS) entry which is preliminary data.</text>
</comment>
<keyword evidence="1" id="KW-0677">Repeat</keyword>
<dbReference type="NCBIfam" id="TIGR03696">
    <property type="entry name" value="Rhs_assc_core"/>
    <property type="match status" value="1"/>
</dbReference>